<dbReference type="GO" id="GO:0051014">
    <property type="term" value="P:actin filament severing"/>
    <property type="evidence" value="ECO:0007669"/>
    <property type="project" value="TreeGrafter"/>
</dbReference>
<dbReference type="OrthoDB" id="6375767at2759"/>
<feature type="compositionally biased region" description="Low complexity" evidence="1">
    <location>
        <begin position="183"/>
        <end position="199"/>
    </location>
</feature>
<keyword evidence="5" id="KW-1185">Reference proteome</keyword>
<feature type="domain" description="DUF4045" evidence="2">
    <location>
        <begin position="26"/>
        <end position="825"/>
    </location>
</feature>
<evidence type="ECO:0000313" key="5">
    <source>
        <dbReference type="Proteomes" id="UP000756132"/>
    </source>
</evidence>
<dbReference type="GeneID" id="71982820"/>
<feature type="compositionally biased region" description="Basic and acidic residues" evidence="1">
    <location>
        <begin position="756"/>
        <end position="767"/>
    </location>
</feature>
<dbReference type="GO" id="GO:0051016">
    <property type="term" value="P:barbed-end actin filament capping"/>
    <property type="evidence" value="ECO:0007669"/>
    <property type="project" value="TreeGrafter"/>
</dbReference>
<feature type="compositionally biased region" description="Basic and acidic residues" evidence="1">
    <location>
        <begin position="1163"/>
        <end position="1174"/>
    </location>
</feature>
<sequence>MAVGDETPTPPAAAAVQRELNDNDLDPAAFLKSVRELSERRDREDTERFRQLEEEVRKQKEERAARRRERARSISPTKPTHSTTPNRPLSRATTNASLVSSPPVSIGPPTSSGSREYTTTPTKAPMEPAKTPTNDVEAVPEFKGFASIKRSSTSSSRRSSTTHPQDVDSSATNLARSGTLSWQQRPRPGSRIGGSRPQSMLSQESRPVEEKPAHARDLSKDEPEPTRDQIAASLGARDPSWFKQTADRGVGSAAYRKSKDEMSPAESVFSGRRGRPGMSRESSIEPESRSPPASESLKSDLVSRGGSVRDSTLSNGSRYSGTSTSSGKADLKSLIAADEDQQKASPTFDQSSTTSGDSGSVARTLTMSTSQARLTNVNERPASPTKGMGGFVQSAMMKRSDSQNKRWSAQPGAGLSRNNSVASARSGLGGLQSSYSMPKLDPSSDSQERRKEPQSRPTSSSNDLPSLAANTTYSDGFVKPALPRHHSRSKSVASNYSASEDAGVPQSPGSPSKRYSPTKSSWLESSITRPESPKPAPSKNATPSWMADLAKAKAQRASVDLTSLTTGSMEDAERPPSRPGSPTKNTPFGPALLKRAESKDAAGSPQSTTPTNKMRPLRLADKFTSSPAATSPASKPEVSELASSAQFRAPVASEASKTPPIAHADDQASAAIQGTEKSSSREQLQTPPENASAVVDTATTRSTETNEPTPASASNTPKPLRSQTFKAAPETKPEPKPDTPAKAPVTDFRSQLKSRPRAETKSKEEPEFLAKFGQLRKAQQEKFVAPDVLKDNILRGKTGLAVTGGPAKTNRKDELKESLQAKKDDIQKAKEEGRDLPGQAHERKTSTVPQPVPAKPEALAKRELLARSDSGRSIPDRTREATPEALSRHKSLKQKPSAKTPATETQSEANDGSPHKQIPIQKSSTMPAEAGAKLQPLSKQVSESSAVESKQSKLAARFNPGLASMLARGPPSASPSRPESPATPGRVASTAQTSTIEPPAAEAPLQDVRKDRAKGPKRRKGVAKTELDAGTASSVDKPSAQNNLASSNQESVAKVQEKPKMSSPPTKPKPSALAGSAASVMLSSLDKSPSPRMTNNGPYANGHAQIPPDSAQDVPAKPKSQALPGSAAALMRASSGKSLPDKEESTTAMSRSIPTKESFSPLPRDKKDIKDLSPAKETAVPEFRGFGSARPHKVSPAPEEDKENAGSPLPSVKAAASQWGRRPVPEEIAPSPQIERSAGLLASTPQLATNNGLGISVDKARNKATSTPPASAGLPPKPARSSRVVSGQLAEASPNKGSENTIASGRPEAKTAAGRLLFDTFETIPKYHDPLAINTSTVIASELDKNIVLEDIKTVRKSVLLAAQDGSFQGSALAPQEDYTFFDESIYACTHVHTTSKGAKNTHLYLWVGESASETAMEAANGTAKRVARENGAASVQVIRQGHETAQFLQAMGGIFVTRRGTRDTSPKQYMLLGRKYLGHVVLDEVDYSAQSLCPGFVYLVSYPVKLQQTNLYLWKGQACSAEELSASRLAAMDMSETGEIIEVDGGAEFSSFLKTFGANTTKQDVPKPSELWQQKATAPGKFNIRLFRVQQAGPKPGLLTSLWNRRPSWNRLSPARSPARDQDKVEVEAKEIPSLAQTQLEAEGVYLLDASSELYVLLGPLHASQPEKVRDTILGQTLLFASDYAIMAASMEDRRTIPKCSVLFSGVPRDIKILFRHWNESRGLWGTASLMAGLTHGSGNDLRAVPLGDMLTEVCRD</sequence>
<feature type="compositionally biased region" description="Polar residues" evidence="1">
    <location>
        <begin position="163"/>
        <end position="182"/>
    </location>
</feature>
<feature type="compositionally biased region" description="Polar residues" evidence="1">
    <location>
        <begin position="507"/>
        <end position="529"/>
    </location>
</feature>
<feature type="compositionally biased region" description="Basic and acidic residues" evidence="1">
    <location>
        <begin position="34"/>
        <end position="64"/>
    </location>
</feature>
<feature type="region of interest" description="Disordered" evidence="1">
    <location>
        <begin position="1262"/>
        <end position="1304"/>
    </location>
</feature>
<dbReference type="RefSeq" id="XP_047758133.1">
    <property type="nucleotide sequence ID" value="XM_047902090.1"/>
</dbReference>
<dbReference type="EMBL" id="CP090164">
    <property type="protein sequence ID" value="UJO13767.1"/>
    <property type="molecule type" value="Genomic_DNA"/>
</dbReference>
<feature type="compositionally biased region" description="Polar residues" evidence="1">
    <location>
        <begin position="1031"/>
        <end position="1051"/>
    </location>
</feature>
<feature type="compositionally biased region" description="Polar residues" evidence="1">
    <location>
        <begin position="74"/>
        <end position="122"/>
    </location>
</feature>
<dbReference type="Proteomes" id="UP000756132">
    <property type="component" value="Chromosome 2"/>
</dbReference>
<reference evidence="4" key="1">
    <citation type="submission" date="2021-12" db="EMBL/GenBank/DDBJ databases">
        <authorList>
            <person name="Zaccaron A."/>
            <person name="Stergiopoulos I."/>
        </authorList>
    </citation>
    <scope>NUCLEOTIDE SEQUENCE</scope>
    <source>
        <strain evidence="4">Race5_Kim</strain>
    </source>
</reference>
<evidence type="ECO:0000256" key="1">
    <source>
        <dbReference type="SAM" id="MobiDB-lite"/>
    </source>
</evidence>
<feature type="compositionally biased region" description="Low complexity" evidence="1">
    <location>
        <begin position="314"/>
        <end position="327"/>
    </location>
</feature>
<feature type="compositionally biased region" description="Polar residues" evidence="1">
    <location>
        <begin position="1081"/>
        <end position="1098"/>
    </location>
</feature>
<feature type="compositionally biased region" description="Polar residues" evidence="1">
    <location>
        <begin position="455"/>
        <end position="474"/>
    </location>
</feature>
<feature type="compositionally biased region" description="Polar residues" evidence="1">
    <location>
        <begin position="1146"/>
        <end position="1158"/>
    </location>
</feature>
<feature type="compositionally biased region" description="Basic and acidic residues" evidence="1">
    <location>
        <begin position="206"/>
        <end position="227"/>
    </location>
</feature>
<dbReference type="PANTHER" id="PTHR11977:SF133">
    <property type="entry name" value="DUF4045 DOMAIN-CONTAINING PROTEIN"/>
    <property type="match status" value="1"/>
</dbReference>
<dbReference type="Gene3D" id="3.40.20.10">
    <property type="entry name" value="Severin"/>
    <property type="match status" value="3"/>
</dbReference>
<dbReference type="PANTHER" id="PTHR11977">
    <property type="entry name" value="VILLIN"/>
    <property type="match status" value="1"/>
</dbReference>
<evidence type="ECO:0000259" key="2">
    <source>
        <dbReference type="Pfam" id="PF13254"/>
    </source>
</evidence>
<feature type="compositionally biased region" description="Low complexity" evidence="1">
    <location>
        <begin position="349"/>
        <end position="360"/>
    </location>
</feature>
<dbReference type="InterPro" id="IPR057226">
    <property type="entry name" value="DUF7904"/>
</dbReference>
<dbReference type="GO" id="GO:0005737">
    <property type="term" value="C:cytoplasm"/>
    <property type="evidence" value="ECO:0007669"/>
    <property type="project" value="TreeGrafter"/>
</dbReference>
<dbReference type="SMART" id="SM00262">
    <property type="entry name" value="GEL"/>
    <property type="match status" value="2"/>
</dbReference>
<feature type="compositionally biased region" description="Low complexity" evidence="1">
    <location>
        <begin position="150"/>
        <end position="162"/>
    </location>
</feature>
<feature type="region of interest" description="Disordered" evidence="1">
    <location>
        <begin position="34"/>
        <end position="767"/>
    </location>
</feature>
<feature type="compositionally biased region" description="Polar residues" evidence="1">
    <location>
        <begin position="900"/>
        <end position="910"/>
    </location>
</feature>
<protein>
    <recommendedName>
        <fullName evidence="6">DUF4045 domain-containing protein</fullName>
    </recommendedName>
</protein>
<feature type="compositionally biased region" description="Basic and acidic residues" evidence="1">
    <location>
        <begin position="858"/>
        <end position="882"/>
    </location>
</feature>
<dbReference type="GO" id="GO:0015629">
    <property type="term" value="C:actin cytoskeleton"/>
    <property type="evidence" value="ECO:0007669"/>
    <property type="project" value="TreeGrafter"/>
</dbReference>
<dbReference type="GO" id="GO:0051015">
    <property type="term" value="F:actin filament binding"/>
    <property type="evidence" value="ECO:0007669"/>
    <property type="project" value="InterPro"/>
</dbReference>
<feature type="compositionally biased region" description="Polar residues" evidence="1">
    <location>
        <begin position="670"/>
        <end position="689"/>
    </location>
</feature>
<name>A0A9Q8LAF6_PASFU</name>
<dbReference type="InterPro" id="IPR025118">
    <property type="entry name" value="DUF4045"/>
</dbReference>
<feature type="compositionally biased region" description="Low complexity" evidence="1">
    <location>
        <begin position="970"/>
        <end position="984"/>
    </location>
</feature>
<dbReference type="InterPro" id="IPR007122">
    <property type="entry name" value="Villin/Gelsolin"/>
</dbReference>
<dbReference type="Pfam" id="PF13254">
    <property type="entry name" value="DUF4045"/>
    <property type="match status" value="1"/>
</dbReference>
<gene>
    <name evidence="4" type="ORF">CLAFUR5_02942</name>
</gene>
<accession>A0A9Q8LAF6</accession>
<dbReference type="GO" id="GO:0008154">
    <property type="term" value="P:actin polymerization or depolymerization"/>
    <property type="evidence" value="ECO:0007669"/>
    <property type="project" value="TreeGrafter"/>
</dbReference>
<feature type="compositionally biased region" description="Basic and acidic residues" evidence="1">
    <location>
        <begin position="729"/>
        <end position="739"/>
    </location>
</feature>
<feature type="compositionally biased region" description="Polar residues" evidence="1">
    <location>
        <begin position="361"/>
        <end position="378"/>
    </location>
</feature>
<evidence type="ECO:0000313" key="4">
    <source>
        <dbReference type="EMBL" id="UJO13767.1"/>
    </source>
</evidence>
<dbReference type="InterPro" id="IPR029006">
    <property type="entry name" value="ADF-H/Gelsolin-like_dom_sf"/>
</dbReference>
<dbReference type="SUPFAM" id="SSF55753">
    <property type="entry name" value="Actin depolymerizing proteins"/>
    <property type="match status" value="2"/>
</dbReference>
<dbReference type="GO" id="GO:0005546">
    <property type="term" value="F:phosphatidylinositol-4,5-bisphosphate binding"/>
    <property type="evidence" value="ECO:0007669"/>
    <property type="project" value="TreeGrafter"/>
</dbReference>
<proteinExistence type="predicted"/>
<dbReference type="Pfam" id="PF25480">
    <property type="entry name" value="DUF7904"/>
    <property type="match status" value="1"/>
</dbReference>
<feature type="domain" description="DUF7904" evidence="3">
    <location>
        <begin position="1371"/>
        <end position="1460"/>
    </location>
</feature>
<evidence type="ECO:0008006" key="6">
    <source>
        <dbReference type="Google" id="ProtNLM"/>
    </source>
</evidence>
<feature type="region of interest" description="Disordered" evidence="1">
    <location>
        <begin position="791"/>
        <end position="1231"/>
    </location>
</feature>
<feature type="compositionally biased region" description="Polar residues" evidence="1">
    <location>
        <begin position="937"/>
        <end position="949"/>
    </location>
</feature>
<reference evidence="4" key="2">
    <citation type="journal article" date="2022" name="Microb. Genom.">
        <title>A chromosome-scale genome assembly of the tomato pathogen Cladosporium fulvum reveals a compartmentalized genome architecture and the presence of a dispensable chromosome.</title>
        <authorList>
            <person name="Zaccaron A.Z."/>
            <person name="Chen L.H."/>
            <person name="Samaras A."/>
            <person name="Stergiopoulos I."/>
        </authorList>
    </citation>
    <scope>NUCLEOTIDE SEQUENCE</scope>
    <source>
        <strain evidence="4">Race5_Kim</strain>
    </source>
</reference>
<feature type="compositionally biased region" description="Basic and acidic residues" evidence="1">
    <location>
        <begin position="810"/>
        <end position="845"/>
    </location>
</feature>
<organism evidence="4 5">
    <name type="scientific">Passalora fulva</name>
    <name type="common">Tomato leaf mold</name>
    <name type="synonym">Cladosporium fulvum</name>
    <dbReference type="NCBI Taxonomy" id="5499"/>
    <lineage>
        <taxon>Eukaryota</taxon>
        <taxon>Fungi</taxon>
        <taxon>Dikarya</taxon>
        <taxon>Ascomycota</taxon>
        <taxon>Pezizomycotina</taxon>
        <taxon>Dothideomycetes</taxon>
        <taxon>Dothideomycetidae</taxon>
        <taxon>Mycosphaerellales</taxon>
        <taxon>Mycosphaerellaceae</taxon>
        <taxon>Fulvia</taxon>
    </lineage>
</organism>
<feature type="compositionally biased region" description="Low complexity" evidence="1">
    <location>
        <begin position="624"/>
        <end position="634"/>
    </location>
</feature>
<dbReference type="KEGG" id="ffu:CLAFUR5_02942"/>
<evidence type="ECO:0000259" key="3">
    <source>
        <dbReference type="Pfam" id="PF25480"/>
    </source>
</evidence>
<feature type="compositionally biased region" description="Polar residues" evidence="1">
    <location>
        <begin position="697"/>
        <end position="725"/>
    </location>
</feature>
<dbReference type="OMA" id="AFFEIYV"/>